<evidence type="ECO:0000256" key="4">
    <source>
        <dbReference type="ARBA" id="ARBA00007008"/>
    </source>
</evidence>
<evidence type="ECO:0000256" key="9">
    <source>
        <dbReference type="HAMAP-Rule" id="MF_00065"/>
    </source>
</evidence>
<evidence type="ECO:0000313" key="13">
    <source>
        <dbReference type="Proteomes" id="UP000321051"/>
    </source>
</evidence>
<evidence type="ECO:0000256" key="1">
    <source>
        <dbReference type="ARBA" id="ARBA00001823"/>
    </source>
</evidence>
<comment type="caution">
    <text evidence="12">The sequence shown here is derived from an EMBL/GenBank/DDBJ whole genome shotgun (WGS) entry which is preliminary data.</text>
</comment>
<keyword evidence="9" id="KW-0597">Phosphoprotein</keyword>
<evidence type="ECO:0000256" key="5">
    <source>
        <dbReference type="ARBA" id="ARBA00022679"/>
    </source>
</evidence>
<dbReference type="PANTHER" id="PTHR11055:SF1">
    <property type="entry name" value="PAPS SYNTHETASE, ISOFORM D"/>
    <property type="match status" value="1"/>
</dbReference>
<comment type="catalytic activity">
    <reaction evidence="1 9 10">
        <text>adenosine 5'-phosphosulfate + ATP = 3'-phosphoadenylyl sulfate + ADP + H(+)</text>
        <dbReference type="Rhea" id="RHEA:24152"/>
        <dbReference type="ChEBI" id="CHEBI:15378"/>
        <dbReference type="ChEBI" id="CHEBI:30616"/>
        <dbReference type="ChEBI" id="CHEBI:58243"/>
        <dbReference type="ChEBI" id="CHEBI:58339"/>
        <dbReference type="ChEBI" id="CHEBI:456216"/>
        <dbReference type="EC" id="2.7.1.25"/>
    </reaction>
</comment>
<feature type="binding site" evidence="9">
    <location>
        <begin position="35"/>
        <end position="42"/>
    </location>
    <ligand>
        <name>ATP</name>
        <dbReference type="ChEBI" id="CHEBI:30616"/>
    </ligand>
</feature>
<evidence type="ECO:0000256" key="2">
    <source>
        <dbReference type="ARBA" id="ARBA00002632"/>
    </source>
</evidence>
<dbReference type="Pfam" id="PF01583">
    <property type="entry name" value="APS_kinase"/>
    <property type="match status" value="1"/>
</dbReference>
<evidence type="ECO:0000259" key="11">
    <source>
        <dbReference type="Pfam" id="PF01583"/>
    </source>
</evidence>
<dbReference type="Gene3D" id="3.40.50.300">
    <property type="entry name" value="P-loop containing nucleotide triphosphate hydrolases"/>
    <property type="match status" value="1"/>
</dbReference>
<dbReference type="HAMAP" id="MF_00065">
    <property type="entry name" value="Adenylyl_sulf_kinase"/>
    <property type="match status" value="1"/>
</dbReference>
<organism evidence="12 13">
    <name type="scientific">Marinococcus halophilus</name>
    <dbReference type="NCBI Taxonomy" id="1371"/>
    <lineage>
        <taxon>Bacteria</taxon>
        <taxon>Bacillati</taxon>
        <taxon>Bacillota</taxon>
        <taxon>Bacilli</taxon>
        <taxon>Bacillales</taxon>
        <taxon>Bacillaceae</taxon>
        <taxon>Marinococcus</taxon>
    </lineage>
</organism>
<evidence type="ECO:0000256" key="3">
    <source>
        <dbReference type="ARBA" id="ARBA00004806"/>
    </source>
</evidence>
<dbReference type="InterPro" id="IPR002891">
    <property type="entry name" value="APS"/>
</dbReference>
<keyword evidence="5 9" id="KW-0808">Transferase</keyword>
<evidence type="ECO:0000256" key="7">
    <source>
        <dbReference type="ARBA" id="ARBA00022777"/>
    </source>
</evidence>
<dbReference type="EC" id="2.7.1.25" evidence="9 10"/>
<dbReference type="GO" id="GO:0005524">
    <property type="term" value="F:ATP binding"/>
    <property type="evidence" value="ECO:0007669"/>
    <property type="project" value="UniProtKB-UniRule"/>
</dbReference>
<keyword evidence="7 9" id="KW-0418">Kinase</keyword>
<dbReference type="UniPathway" id="UPA00140">
    <property type="reaction ID" value="UER00205"/>
</dbReference>
<evidence type="ECO:0000256" key="8">
    <source>
        <dbReference type="ARBA" id="ARBA00022840"/>
    </source>
</evidence>
<evidence type="ECO:0000256" key="10">
    <source>
        <dbReference type="RuleBase" id="RU004347"/>
    </source>
</evidence>
<name>A0A510Y9C6_MARHA</name>
<dbReference type="EMBL" id="BJUN01000024">
    <property type="protein sequence ID" value="GEK59979.1"/>
    <property type="molecule type" value="Genomic_DNA"/>
</dbReference>
<accession>A0A510Y9C6</accession>
<dbReference type="Proteomes" id="UP000321051">
    <property type="component" value="Unassembled WGS sequence"/>
</dbReference>
<comment type="function">
    <text evidence="2 9 10">Catalyzes the synthesis of activated sulfate.</text>
</comment>
<keyword evidence="8 9" id="KW-0067">ATP-binding</keyword>
<dbReference type="CDD" id="cd02027">
    <property type="entry name" value="APSK"/>
    <property type="match status" value="1"/>
</dbReference>
<dbReference type="STRING" id="1371.GCA_900166605_00932"/>
<comment type="similarity">
    <text evidence="4 9 10">Belongs to the APS kinase family.</text>
</comment>
<dbReference type="NCBIfam" id="TIGR00455">
    <property type="entry name" value="apsK"/>
    <property type="match status" value="1"/>
</dbReference>
<gene>
    <name evidence="9 12" type="primary">cysC</name>
    <name evidence="12" type="ORF">MHA01_28840</name>
</gene>
<dbReference type="InterPro" id="IPR027417">
    <property type="entry name" value="P-loop_NTPase"/>
</dbReference>
<sequence>MGSKSTDIVWHDASVSKEERQEKNKHQSFVLWFTGLSGSGKSTLANAVSRKLFERGSHTYVLDGDNVRHGLNKDLGFSPEDRTENIRRIGEVAKLFVDSGQIVSTAFISPYREDRHQVRQLLPEGEFIEVYVEASLEACEERDPKGLYKKARSGEIPSFTGINAPYEEPENPELTVNTEQKSIEESAQEVVDALVNWKHIEE</sequence>
<evidence type="ECO:0000256" key="6">
    <source>
        <dbReference type="ARBA" id="ARBA00022741"/>
    </source>
</evidence>
<dbReference type="GO" id="GO:0000103">
    <property type="term" value="P:sulfate assimilation"/>
    <property type="evidence" value="ECO:0007669"/>
    <property type="project" value="UniProtKB-UniRule"/>
</dbReference>
<reference evidence="12 13" key="1">
    <citation type="submission" date="2019-07" db="EMBL/GenBank/DDBJ databases">
        <title>Whole genome shotgun sequence of Marinococcus halophilus NBRC 102359.</title>
        <authorList>
            <person name="Hosoyama A."/>
            <person name="Uohara A."/>
            <person name="Ohji S."/>
            <person name="Ichikawa N."/>
        </authorList>
    </citation>
    <scope>NUCLEOTIDE SEQUENCE [LARGE SCALE GENOMIC DNA]</scope>
    <source>
        <strain evidence="12 13">NBRC 102359</strain>
    </source>
</reference>
<keyword evidence="13" id="KW-1185">Reference proteome</keyword>
<dbReference type="InterPro" id="IPR059117">
    <property type="entry name" value="APS_kinase_dom"/>
</dbReference>
<dbReference type="AlphaFoldDB" id="A0A510Y9C6"/>
<comment type="pathway">
    <text evidence="3 9 10">Sulfur metabolism; hydrogen sulfide biosynthesis; sulfite from sulfate: step 2/3.</text>
</comment>
<dbReference type="GO" id="GO:0004020">
    <property type="term" value="F:adenylylsulfate kinase activity"/>
    <property type="evidence" value="ECO:0007669"/>
    <property type="project" value="UniProtKB-UniRule"/>
</dbReference>
<feature type="active site" description="Phosphoserine intermediate" evidence="9">
    <location>
        <position position="109"/>
    </location>
</feature>
<dbReference type="FunFam" id="3.40.50.300:FF:000212">
    <property type="entry name" value="Adenylyl-sulfate kinase"/>
    <property type="match status" value="1"/>
</dbReference>
<dbReference type="PANTHER" id="PTHR11055">
    <property type="entry name" value="BIFUNCTIONAL 3'-PHOSPHOADENOSINE 5'-PHOSPHOSULFATE SYNTHASE"/>
    <property type="match status" value="1"/>
</dbReference>
<dbReference type="SUPFAM" id="SSF52540">
    <property type="entry name" value="P-loop containing nucleoside triphosphate hydrolases"/>
    <property type="match status" value="1"/>
</dbReference>
<feature type="domain" description="APS kinase" evidence="11">
    <location>
        <begin position="27"/>
        <end position="177"/>
    </location>
</feature>
<protein>
    <recommendedName>
        <fullName evidence="9 10">Adenylyl-sulfate kinase</fullName>
        <ecNumber evidence="9 10">2.7.1.25</ecNumber>
    </recommendedName>
    <alternativeName>
        <fullName evidence="9">APS kinase</fullName>
    </alternativeName>
    <alternativeName>
        <fullName evidence="9">ATP adenosine-5'-phosphosulfate 3'-phosphotransferase</fullName>
    </alternativeName>
    <alternativeName>
        <fullName evidence="9">Adenosine-5'-phosphosulfate kinase</fullName>
    </alternativeName>
</protein>
<keyword evidence="6 9" id="KW-0547">Nucleotide-binding</keyword>
<dbReference type="NCBIfam" id="NF003013">
    <property type="entry name" value="PRK03846.1"/>
    <property type="match status" value="1"/>
</dbReference>
<evidence type="ECO:0000313" key="12">
    <source>
        <dbReference type="EMBL" id="GEK59979.1"/>
    </source>
</evidence>
<proteinExistence type="inferred from homology"/>
<dbReference type="GO" id="GO:0070814">
    <property type="term" value="P:hydrogen sulfide biosynthetic process"/>
    <property type="evidence" value="ECO:0007669"/>
    <property type="project" value="UniProtKB-UniRule"/>
</dbReference>